<proteinExistence type="predicted"/>
<evidence type="ECO:0000256" key="2">
    <source>
        <dbReference type="ARBA" id="ARBA00022475"/>
    </source>
</evidence>
<evidence type="ECO:0008006" key="8">
    <source>
        <dbReference type="Google" id="ProtNLM"/>
    </source>
</evidence>
<dbReference type="GO" id="GO:0005886">
    <property type="term" value="C:plasma membrane"/>
    <property type="evidence" value="ECO:0007669"/>
    <property type="project" value="UniProtKB-SubCell"/>
</dbReference>
<reference evidence="7" key="1">
    <citation type="submission" date="2018-05" db="EMBL/GenBank/DDBJ databases">
        <authorList>
            <person name="Lanie J.A."/>
            <person name="Ng W.-L."/>
            <person name="Kazmierczak K.M."/>
            <person name="Andrzejewski T.M."/>
            <person name="Davidsen T.M."/>
            <person name="Wayne K.J."/>
            <person name="Tettelin H."/>
            <person name="Glass J.I."/>
            <person name="Rusch D."/>
            <person name="Podicherti R."/>
            <person name="Tsui H.-C.T."/>
            <person name="Winkler M.E."/>
        </authorList>
    </citation>
    <scope>NUCLEOTIDE SEQUENCE</scope>
</reference>
<evidence type="ECO:0000313" key="7">
    <source>
        <dbReference type="EMBL" id="SVE35349.1"/>
    </source>
</evidence>
<dbReference type="EMBL" id="UINC01211450">
    <property type="protein sequence ID" value="SVE35349.1"/>
    <property type="molecule type" value="Genomic_DNA"/>
</dbReference>
<dbReference type="AlphaFoldDB" id="A0A383CTI3"/>
<keyword evidence="5 6" id="KW-0472">Membrane</keyword>
<keyword evidence="4 6" id="KW-1133">Transmembrane helix</keyword>
<sequence>MELFKSRRVWIAVAISVLFLVWFFAQFDVRDMWGNLGKADYKLLIPAVCAYFVAVLFRSIRWQYLMAPVKKLSVRRLYPVVVVGYMANNILPIRLGELVRSYYLGERERVSKVSTLATIAVERVFDGLTLLFFAAVVSFSLPLASFLEELSSDLGIHWLIIVLVTSLPFLVSAAIMTFAACLPSQFQVV</sequence>
<dbReference type="PANTHER" id="PTHR39087">
    <property type="entry name" value="UPF0104 MEMBRANE PROTEIN MJ1595"/>
    <property type="match status" value="1"/>
</dbReference>
<evidence type="ECO:0000256" key="3">
    <source>
        <dbReference type="ARBA" id="ARBA00022692"/>
    </source>
</evidence>
<gene>
    <name evidence="7" type="ORF">METZ01_LOCUS488203</name>
</gene>
<name>A0A383CTI3_9ZZZZ</name>
<feature type="transmembrane region" description="Helical" evidence="6">
    <location>
        <begin position="39"/>
        <end position="57"/>
    </location>
</feature>
<protein>
    <recommendedName>
        <fullName evidence="8">Flippase-like domain-containing protein</fullName>
    </recommendedName>
</protein>
<feature type="transmembrane region" description="Helical" evidence="6">
    <location>
        <begin position="9"/>
        <end position="27"/>
    </location>
</feature>
<evidence type="ECO:0000256" key="5">
    <source>
        <dbReference type="ARBA" id="ARBA00023136"/>
    </source>
</evidence>
<comment type="subcellular location">
    <subcellularLocation>
        <location evidence="1">Cell membrane</location>
        <topology evidence="1">Multi-pass membrane protein</topology>
    </subcellularLocation>
</comment>
<keyword evidence="2" id="KW-1003">Cell membrane</keyword>
<accession>A0A383CTI3</accession>
<evidence type="ECO:0000256" key="4">
    <source>
        <dbReference type="ARBA" id="ARBA00022989"/>
    </source>
</evidence>
<evidence type="ECO:0000256" key="6">
    <source>
        <dbReference type="SAM" id="Phobius"/>
    </source>
</evidence>
<feature type="non-terminal residue" evidence="7">
    <location>
        <position position="189"/>
    </location>
</feature>
<feature type="transmembrane region" description="Helical" evidence="6">
    <location>
        <begin position="159"/>
        <end position="180"/>
    </location>
</feature>
<dbReference type="PANTHER" id="PTHR39087:SF2">
    <property type="entry name" value="UPF0104 MEMBRANE PROTEIN MJ1595"/>
    <property type="match status" value="1"/>
</dbReference>
<organism evidence="7">
    <name type="scientific">marine metagenome</name>
    <dbReference type="NCBI Taxonomy" id="408172"/>
    <lineage>
        <taxon>unclassified sequences</taxon>
        <taxon>metagenomes</taxon>
        <taxon>ecological metagenomes</taxon>
    </lineage>
</organism>
<dbReference type="Pfam" id="PF03706">
    <property type="entry name" value="LPG_synthase_TM"/>
    <property type="match status" value="1"/>
</dbReference>
<keyword evidence="3 6" id="KW-0812">Transmembrane</keyword>
<dbReference type="InterPro" id="IPR022791">
    <property type="entry name" value="L-PG_synthase/AglD"/>
</dbReference>
<feature type="transmembrane region" description="Helical" evidence="6">
    <location>
        <begin position="128"/>
        <end position="147"/>
    </location>
</feature>
<evidence type="ECO:0000256" key="1">
    <source>
        <dbReference type="ARBA" id="ARBA00004651"/>
    </source>
</evidence>
<dbReference type="NCBIfam" id="TIGR00374">
    <property type="entry name" value="flippase-like domain"/>
    <property type="match status" value="1"/>
</dbReference>